<dbReference type="AlphaFoldDB" id="A0A9W4WJH5"/>
<accession>A0A9W4WJH5</accession>
<feature type="region of interest" description="Disordered" evidence="1">
    <location>
        <begin position="126"/>
        <end position="168"/>
    </location>
</feature>
<reference evidence="2" key="1">
    <citation type="submission" date="2022-08" db="EMBL/GenBank/DDBJ databases">
        <authorList>
            <person name="Kallberg Y."/>
            <person name="Tangrot J."/>
            <person name="Rosling A."/>
        </authorList>
    </citation>
    <scope>NUCLEOTIDE SEQUENCE</scope>
    <source>
        <strain evidence="2">Wild A</strain>
    </source>
</reference>
<dbReference type="Proteomes" id="UP001153678">
    <property type="component" value="Unassembled WGS sequence"/>
</dbReference>
<feature type="region of interest" description="Disordered" evidence="1">
    <location>
        <begin position="387"/>
        <end position="488"/>
    </location>
</feature>
<protein>
    <submittedName>
        <fullName evidence="2">5457_t:CDS:1</fullName>
    </submittedName>
</protein>
<dbReference type="EMBL" id="CAMKVN010000294">
    <property type="protein sequence ID" value="CAI2166311.1"/>
    <property type="molecule type" value="Genomic_DNA"/>
</dbReference>
<dbReference type="OrthoDB" id="2162994at2759"/>
<sequence>MAQSEISTSDMSPNFGIPTPPANEISDGKNPFFSSSNVSTDQEVNHTILSASPSAHDATEVSSEPLTPEPFVYSQSKSRYYIKDQALIPFLIAKIAEENNIKLPDSSPFQCGGNYGGNLPISAPPSVCESVSSLPDLSDSASTPPISNEEDSSDSVTSDRPNVMSSSITSSGVASVLQRLTNPSTNVTSGLDNKDHKSTSNQSQSKINEKEKNINTTLSSRSSIVNAIVAAAAAPRMMQIPDRSVRRSKRKGIPYKSPCHEDLLREPGFVFSFPVLFGNAIPNHFDNEVNNNETTEKETNSFGTEAESSTVVDNEPSSESTQNLKCKGTTIMDSMNHHKNLAAKIIHRPVLLPDIVRSLTQARRSKMRRPVTRAKNRRENQELELFGLEHIMDSPNGNATAGEEGRVNRKRRIPTVGRPSKKPNLLSSGSQVSRSSNSELSDFDLNSDNFGDDEDDPDFAPPVKKRKPEVQRGPKVSGRKESSSKVKKTKCVCTNPECRYIPLKTEYNAMLKKPKNADVPDLKRCCKCQTPL</sequence>
<feature type="region of interest" description="Disordered" evidence="1">
    <location>
        <begin position="362"/>
        <end position="381"/>
    </location>
</feature>
<feature type="compositionally biased region" description="Low complexity" evidence="1">
    <location>
        <begin position="427"/>
        <end position="449"/>
    </location>
</feature>
<comment type="caution">
    <text evidence="2">The sequence shown here is derived from an EMBL/GenBank/DDBJ whole genome shotgun (WGS) entry which is preliminary data.</text>
</comment>
<evidence type="ECO:0000313" key="3">
    <source>
        <dbReference type="Proteomes" id="UP001153678"/>
    </source>
</evidence>
<feature type="region of interest" description="Disordered" evidence="1">
    <location>
        <begin position="287"/>
        <end position="323"/>
    </location>
</feature>
<proteinExistence type="predicted"/>
<feature type="region of interest" description="Disordered" evidence="1">
    <location>
        <begin position="183"/>
        <end position="214"/>
    </location>
</feature>
<evidence type="ECO:0000256" key="1">
    <source>
        <dbReference type="SAM" id="MobiDB-lite"/>
    </source>
</evidence>
<feature type="compositionally biased region" description="Basic and acidic residues" evidence="1">
    <location>
        <begin position="468"/>
        <end position="484"/>
    </location>
</feature>
<feature type="compositionally biased region" description="Polar residues" evidence="1">
    <location>
        <begin position="1"/>
        <end position="12"/>
    </location>
</feature>
<feature type="region of interest" description="Disordered" evidence="1">
    <location>
        <begin position="1"/>
        <end position="38"/>
    </location>
</feature>
<evidence type="ECO:0000313" key="2">
    <source>
        <dbReference type="EMBL" id="CAI2166311.1"/>
    </source>
</evidence>
<feature type="compositionally biased region" description="Polar residues" evidence="1">
    <location>
        <begin position="301"/>
        <end position="323"/>
    </location>
</feature>
<keyword evidence="3" id="KW-1185">Reference proteome</keyword>
<organism evidence="2 3">
    <name type="scientific">Funneliformis geosporum</name>
    <dbReference type="NCBI Taxonomy" id="1117311"/>
    <lineage>
        <taxon>Eukaryota</taxon>
        <taxon>Fungi</taxon>
        <taxon>Fungi incertae sedis</taxon>
        <taxon>Mucoromycota</taxon>
        <taxon>Glomeromycotina</taxon>
        <taxon>Glomeromycetes</taxon>
        <taxon>Glomerales</taxon>
        <taxon>Glomeraceae</taxon>
        <taxon>Funneliformis</taxon>
    </lineage>
</organism>
<name>A0A9W4WJH5_9GLOM</name>
<feature type="compositionally biased region" description="Polar residues" evidence="1">
    <location>
        <begin position="129"/>
        <end position="146"/>
    </location>
</feature>
<gene>
    <name evidence="2" type="ORF">FWILDA_LOCUS2509</name>
</gene>
<feature type="compositionally biased region" description="Basic residues" evidence="1">
    <location>
        <begin position="363"/>
        <end position="376"/>
    </location>
</feature>